<dbReference type="EMBL" id="JACHGW010000004">
    <property type="protein sequence ID" value="MBB6052370.1"/>
    <property type="molecule type" value="Genomic_DNA"/>
</dbReference>
<name>A0A7W9ST47_ARMRO</name>
<proteinExistence type="predicted"/>
<comment type="caution">
    <text evidence="1">The sequence shown here is derived from an EMBL/GenBank/DDBJ whole genome shotgun (WGS) entry which is preliminary data.</text>
</comment>
<evidence type="ECO:0000313" key="1">
    <source>
        <dbReference type="EMBL" id="MBB6052370.1"/>
    </source>
</evidence>
<keyword evidence="2" id="KW-1185">Reference proteome</keyword>
<evidence type="ECO:0000313" key="2">
    <source>
        <dbReference type="Proteomes" id="UP000520814"/>
    </source>
</evidence>
<organism evidence="1 2">
    <name type="scientific">Armatimonas rosea</name>
    <dbReference type="NCBI Taxonomy" id="685828"/>
    <lineage>
        <taxon>Bacteria</taxon>
        <taxon>Bacillati</taxon>
        <taxon>Armatimonadota</taxon>
        <taxon>Armatimonadia</taxon>
        <taxon>Armatimonadales</taxon>
        <taxon>Armatimonadaceae</taxon>
        <taxon>Armatimonas</taxon>
    </lineage>
</organism>
<dbReference type="AlphaFoldDB" id="A0A7W9ST47"/>
<dbReference type="Proteomes" id="UP000520814">
    <property type="component" value="Unassembled WGS sequence"/>
</dbReference>
<reference evidence="1 2" key="1">
    <citation type="submission" date="2020-08" db="EMBL/GenBank/DDBJ databases">
        <title>Genomic Encyclopedia of Type Strains, Phase IV (KMG-IV): sequencing the most valuable type-strain genomes for metagenomic binning, comparative biology and taxonomic classification.</title>
        <authorList>
            <person name="Goeker M."/>
        </authorList>
    </citation>
    <scope>NUCLEOTIDE SEQUENCE [LARGE SCALE GENOMIC DNA]</scope>
    <source>
        <strain evidence="1 2">DSM 23562</strain>
    </source>
</reference>
<dbReference type="RefSeq" id="WP_221290185.1">
    <property type="nucleotide sequence ID" value="NZ_JACHGW010000004.1"/>
</dbReference>
<gene>
    <name evidence="1" type="ORF">HNQ39_004191</name>
</gene>
<accession>A0A7W9ST47</accession>
<sequence length="152" mass="17208">MSFSELVFDGCDFQTYNLVDLQAHLDAHQINALEAYFVPESPLRSYCTFTLSLPTLRHSLAQKASHSFVKAKKKITVEGESLTGWKSLFHSLRILTFGIELAQTSALTNFSAANAYWDELWAAQETDWATLQARWQPVYNGLSSEFRQVAPK</sequence>
<protein>
    <submittedName>
        <fullName evidence="1">Uncharacterized protein</fullName>
    </submittedName>
</protein>